<name>A0ACC2T8M7_9FUNG</name>
<organism evidence="1 2">
    <name type="scientific">Entomophthora muscae</name>
    <dbReference type="NCBI Taxonomy" id="34485"/>
    <lineage>
        <taxon>Eukaryota</taxon>
        <taxon>Fungi</taxon>
        <taxon>Fungi incertae sedis</taxon>
        <taxon>Zoopagomycota</taxon>
        <taxon>Entomophthoromycotina</taxon>
        <taxon>Entomophthoromycetes</taxon>
        <taxon>Entomophthorales</taxon>
        <taxon>Entomophthoraceae</taxon>
        <taxon>Entomophthora</taxon>
    </lineage>
</organism>
<dbReference type="Proteomes" id="UP001165960">
    <property type="component" value="Unassembled WGS sequence"/>
</dbReference>
<keyword evidence="2" id="KW-1185">Reference proteome</keyword>
<comment type="caution">
    <text evidence="1">The sequence shown here is derived from an EMBL/GenBank/DDBJ whole genome shotgun (WGS) entry which is preliminary data.</text>
</comment>
<accession>A0ACC2T8M7</accession>
<dbReference type="EMBL" id="QTSX02003557">
    <property type="protein sequence ID" value="KAJ9070887.1"/>
    <property type="molecule type" value="Genomic_DNA"/>
</dbReference>
<evidence type="ECO:0000313" key="1">
    <source>
        <dbReference type="EMBL" id="KAJ9070887.1"/>
    </source>
</evidence>
<protein>
    <submittedName>
        <fullName evidence="1">Uncharacterized protein</fullName>
    </submittedName>
</protein>
<reference evidence="1" key="1">
    <citation type="submission" date="2022-04" db="EMBL/GenBank/DDBJ databases">
        <title>Genome of the entomopathogenic fungus Entomophthora muscae.</title>
        <authorList>
            <person name="Elya C."/>
            <person name="Lovett B.R."/>
            <person name="Lee E."/>
            <person name="Macias A.M."/>
            <person name="Hajek A.E."/>
            <person name="De Bivort B.L."/>
            <person name="Kasson M.T."/>
            <person name="De Fine Licht H.H."/>
            <person name="Stajich J.E."/>
        </authorList>
    </citation>
    <scope>NUCLEOTIDE SEQUENCE</scope>
    <source>
        <strain evidence="1">Berkeley</strain>
    </source>
</reference>
<proteinExistence type="predicted"/>
<sequence>MYGLAHSNLRSPIPRGNTRWSSYCSRGQGCPGPCESLASESQFTLRFYPKQLIRRGERLRVEWLRQNHPGGFVRLAFVPFSQSDNATRFEVSVAKFVCYETNCGENEADQVLGAMNGRGDDICSTYVSVPGNLPDGPVTMQWVWFGGGVYFSNNETAFANYYNCADLELVGGVRSSQAPPTFQGGDATTQNPNMCRYWGSNRVGECPMGFETGDQCGRSKVKFGPPAGIN</sequence>
<evidence type="ECO:0000313" key="2">
    <source>
        <dbReference type="Proteomes" id="UP001165960"/>
    </source>
</evidence>
<gene>
    <name evidence="1" type="ORF">DSO57_1002947</name>
</gene>